<reference evidence="6" key="2">
    <citation type="submission" date="2024-04" db="EMBL/GenBank/DDBJ databases">
        <authorList>
            <person name="Chen Y."/>
            <person name="Shah S."/>
            <person name="Dougan E. K."/>
            <person name="Thang M."/>
            <person name="Chan C."/>
        </authorList>
    </citation>
    <scope>NUCLEOTIDE SEQUENCE [LARGE SCALE GENOMIC DNA]</scope>
</reference>
<protein>
    <submittedName>
        <fullName evidence="7">Cilia- and flagella-associated protein 70 (Tetratricopeptide repeat protein 18) (TPR repeat protein 18)</fullName>
    </submittedName>
</protein>
<dbReference type="Proteomes" id="UP001152797">
    <property type="component" value="Unassembled WGS sequence"/>
</dbReference>
<keyword evidence="4" id="KW-0175">Coiled coil</keyword>
<feature type="repeat" description="TPR" evidence="3">
    <location>
        <begin position="526"/>
        <end position="559"/>
    </location>
</feature>
<comment type="caution">
    <text evidence="5">The sequence shown here is derived from an EMBL/GenBank/DDBJ whole genome shotgun (WGS) entry which is preliminary data.</text>
</comment>
<reference evidence="5" key="1">
    <citation type="submission" date="2022-10" db="EMBL/GenBank/DDBJ databases">
        <authorList>
            <person name="Chen Y."/>
            <person name="Dougan E. K."/>
            <person name="Chan C."/>
            <person name="Rhodes N."/>
            <person name="Thang M."/>
        </authorList>
    </citation>
    <scope>NUCLEOTIDE SEQUENCE</scope>
</reference>
<evidence type="ECO:0000313" key="8">
    <source>
        <dbReference type="Proteomes" id="UP001152797"/>
    </source>
</evidence>
<evidence type="ECO:0000256" key="4">
    <source>
        <dbReference type="SAM" id="Coils"/>
    </source>
</evidence>
<keyword evidence="2 3" id="KW-0802">TPR repeat</keyword>
<evidence type="ECO:0000313" key="5">
    <source>
        <dbReference type="EMBL" id="CAI4003154.1"/>
    </source>
</evidence>
<name>A0A9P1D3I4_9DINO</name>
<dbReference type="SUPFAM" id="SSF48452">
    <property type="entry name" value="TPR-like"/>
    <property type="match status" value="2"/>
</dbReference>
<dbReference type="EMBL" id="CAMXCT010003223">
    <property type="protein sequence ID" value="CAI4003154.1"/>
    <property type="molecule type" value="Genomic_DNA"/>
</dbReference>
<gene>
    <name evidence="5" type="ORF">C1SCF055_LOCUS29044</name>
</gene>
<organism evidence="5">
    <name type="scientific">Cladocopium goreaui</name>
    <dbReference type="NCBI Taxonomy" id="2562237"/>
    <lineage>
        <taxon>Eukaryota</taxon>
        <taxon>Sar</taxon>
        <taxon>Alveolata</taxon>
        <taxon>Dinophyceae</taxon>
        <taxon>Suessiales</taxon>
        <taxon>Symbiodiniaceae</taxon>
        <taxon>Cladocopium</taxon>
    </lineage>
</organism>
<dbReference type="GO" id="GO:0031514">
    <property type="term" value="C:motile cilium"/>
    <property type="evidence" value="ECO:0007669"/>
    <property type="project" value="TreeGrafter"/>
</dbReference>
<dbReference type="InterPro" id="IPR019734">
    <property type="entry name" value="TPR_rpt"/>
</dbReference>
<dbReference type="GO" id="GO:0060271">
    <property type="term" value="P:cilium assembly"/>
    <property type="evidence" value="ECO:0007669"/>
    <property type="project" value="TreeGrafter"/>
</dbReference>
<dbReference type="PANTHER" id="PTHR44314:SF1">
    <property type="entry name" value="CILIA- AND FLAGELLA-ASSOCIATED PROTEIN 70"/>
    <property type="match status" value="1"/>
</dbReference>
<dbReference type="GO" id="GO:0070062">
    <property type="term" value="C:extracellular exosome"/>
    <property type="evidence" value="ECO:0007669"/>
    <property type="project" value="TreeGrafter"/>
</dbReference>
<dbReference type="InterPro" id="IPR052628">
    <property type="entry name" value="CFAP70"/>
</dbReference>
<evidence type="ECO:0000256" key="1">
    <source>
        <dbReference type="ARBA" id="ARBA00022737"/>
    </source>
</evidence>
<keyword evidence="7" id="KW-0969">Cilium</keyword>
<dbReference type="EMBL" id="CAMXCT030003223">
    <property type="protein sequence ID" value="CAL4790466.1"/>
    <property type="molecule type" value="Genomic_DNA"/>
</dbReference>
<dbReference type="PANTHER" id="PTHR44314">
    <property type="entry name" value="CILIA- AND FLAGELLA-ASSOCIATED PROTEIN 70"/>
    <property type="match status" value="1"/>
</dbReference>
<dbReference type="InterPro" id="IPR011990">
    <property type="entry name" value="TPR-like_helical_dom_sf"/>
</dbReference>
<evidence type="ECO:0000313" key="7">
    <source>
        <dbReference type="EMBL" id="CAL4790466.1"/>
    </source>
</evidence>
<keyword evidence="1" id="KW-0677">Repeat</keyword>
<sequence length="1615" mass="178118">MLCRAELRTADQNCLLVPDLLSLSCGSCLEKPPVDPKKPNPPGGAELARQCSGTAWLDLRELIPPSARRVDALCRLEANAKDPEAVLESAGCFTKLTLELSYDVTPPESQDMKVHPSKLLSHSMGLGQFSTSEGAAVMYQEVIQRSCEAILQDCCGGTVEEAVKRMKEVGSYDEVKQNLRESIISIFRERLRKDTAAVPGKPLKGQARDDFVSSTYSYLQLTAAKVLDKQMRPDATGELAEAVAAARKEASRFARLAYEAELLGNWTRAAHLLQNRFLIQGLSLREDPVEWLSFAKFLARCRDRQQAAEEALCQAARLMGAGKETSKETALEVELFLACLVLDRGRYEEAIAVFEAKHKEDFSSPTARFYLGLALFLRCRWEESRSYLESAGKPREWFQGLPDERAVVDKLKAFRRMDAVNLHIYAEYLEQLLSFGLSSLVFTFLDQTEILPEEAVNSEVVVLVDAKASALDRNYRAALSRLEPFLATGAASHEAWMLAGECYLQLQDFDQALQALQMAVSGLEDPALYIRLGSVLLVKKRWKQARDTFLRSIQFKPTAEAWSGVAYAELRSDALGPSYEALCEANLLDNERCDVWALLRHADVELDGTGMRLSDAFIGSVVKLWMSKRSIWLETVEKQIKALGLKTDDDSLQEAAGHAKELQSLFEIFASASDMRMLEQVQELSDVILRGLDRGPGKGNLLGRIDLPFLQKGPGQYKAALDSIMAVATDLDAVRATKASKMLQSHVDRLNEQIQSQQEKAVDPIIKKIQVMRDKLKQPGQGKNLVAGTKDILDSAEQAFKAAPEAKQVATGLLEQLVAHSIWVLESEALWSEAEACDQVVDLSKGLDDLAERLVKVLQATWDPPITPQAERLRQRKASEACERLVAQAQRHLDADEGGEAYHCLVQLLPWWPSLKASRSLEIVGLFSKMQSFAHEAFLTAAKAGDSAAAEEIRGFATQFDELRGKFAGLPAASGRPLGEALEAGEAKIQVAKSLDIVDAEVAKTTDDDESSNLSLGTTIEALEALKVAWPLGGAEDAALQQRLERSCRGLEMFTFEAVNTAPVEQLTSFMQFAQEYDLRHIALEPASSALRPRLATKAALKCLQRAEGELLKTEGMKPHVLLDSLKAVVAINPDSEDTEVRTVLLRVMTSTNERLLKSFSEAISAEAENEKKELLLQKFAEAADEVRSALKVPGESLVAEMDMKRSDVAEELIDSVRDQLSMGQVASLPREINALARIAKKLPADSAVLQRTQTLATEFVQALNTAPLEEVEGLLENSQHRHLLQSLKDLNCDAPELRSKLLSRVIYSHLETARVLKDLEELEKELELLEKRRKDEAMSADLYVEMSKFVDSMEEVFLAKILEEGRSRGAKVLELTSILDRLKDDGKMLPRLSQAYKVVSLFEEAQGELQKPSGMNPKVVVRVLGDLGPVLESVAEIRGYGETLQDIVEKFKEKLEDACRKACSAEGDVDARLGGLTKLAESGDVAQDTFSKITALSFRKTGFVAAISRVAAEKSLDAIEEELSKESGMNPKVLLQHFQDVGRRGGPGVDLVGDRYSACCDKVGQRMKDSMEEAKTSSNSAKQKALLHFAKEFDAVSGSSLEAELHAQLGEDAA</sequence>
<accession>A0A9P1D3I4</accession>
<keyword evidence="7" id="KW-0282">Flagellum</keyword>
<keyword evidence="7" id="KW-0966">Cell projection</keyword>
<dbReference type="EMBL" id="CAMXCT020003223">
    <property type="protein sequence ID" value="CAL1156529.1"/>
    <property type="molecule type" value="Genomic_DNA"/>
</dbReference>
<dbReference type="Pfam" id="PF13432">
    <property type="entry name" value="TPR_16"/>
    <property type="match status" value="2"/>
</dbReference>
<dbReference type="OrthoDB" id="10262375at2759"/>
<dbReference type="Gene3D" id="1.25.40.10">
    <property type="entry name" value="Tetratricopeptide repeat domain"/>
    <property type="match status" value="2"/>
</dbReference>
<proteinExistence type="predicted"/>
<dbReference type="GO" id="GO:0003341">
    <property type="term" value="P:cilium movement"/>
    <property type="evidence" value="ECO:0007669"/>
    <property type="project" value="TreeGrafter"/>
</dbReference>
<feature type="coiled-coil region" evidence="4">
    <location>
        <begin position="1313"/>
        <end position="1340"/>
    </location>
</feature>
<evidence type="ECO:0000256" key="3">
    <source>
        <dbReference type="PROSITE-ProRule" id="PRU00339"/>
    </source>
</evidence>
<keyword evidence="8" id="KW-1185">Reference proteome</keyword>
<evidence type="ECO:0000256" key="2">
    <source>
        <dbReference type="ARBA" id="ARBA00022803"/>
    </source>
</evidence>
<evidence type="ECO:0000313" key="6">
    <source>
        <dbReference type="EMBL" id="CAL1156529.1"/>
    </source>
</evidence>
<dbReference type="PROSITE" id="PS50005">
    <property type="entry name" value="TPR"/>
    <property type="match status" value="1"/>
</dbReference>